<evidence type="ECO:0000313" key="5">
    <source>
        <dbReference type="Proteomes" id="UP000638986"/>
    </source>
</evidence>
<dbReference type="SMART" id="SM00530">
    <property type="entry name" value="HTH_XRE"/>
    <property type="match status" value="1"/>
</dbReference>
<dbReference type="Pfam" id="PF01381">
    <property type="entry name" value="HTH_3"/>
    <property type="match status" value="1"/>
</dbReference>
<dbReference type="PROSITE" id="PS50943">
    <property type="entry name" value="HTH_CROC1"/>
    <property type="match status" value="1"/>
</dbReference>
<dbReference type="Gene3D" id="1.10.260.40">
    <property type="entry name" value="lambda repressor-like DNA-binding domains"/>
    <property type="match status" value="1"/>
</dbReference>
<dbReference type="EMBL" id="UAUF01000002">
    <property type="protein sequence ID" value="SPY99985.1"/>
    <property type="molecule type" value="Genomic_DNA"/>
</dbReference>
<reference evidence="3 4" key="1">
    <citation type="submission" date="2018-06" db="EMBL/GenBank/DDBJ databases">
        <authorList>
            <consortium name="Pathogen Informatics"/>
            <person name="Doyle S."/>
        </authorList>
    </citation>
    <scope>NUCLEOTIDE SEQUENCE [LARGE SCALE GENOMIC DNA]</scope>
    <source>
        <strain evidence="3 4">NCTC11842</strain>
    </source>
</reference>
<accession>A0A2X2CIJ5</accession>
<dbReference type="InterPro" id="IPR010982">
    <property type="entry name" value="Lambda_DNA-bd_dom_sf"/>
</dbReference>
<gene>
    <name evidence="2" type="ORF">I5Q09_19715</name>
    <name evidence="3" type="ORF">NCTC11842_00130</name>
</gene>
<evidence type="ECO:0000259" key="1">
    <source>
        <dbReference type="PROSITE" id="PS50943"/>
    </source>
</evidence>
<dbReference type="AlphaFoldDB" id="A0A2X2CIJ5"/>
<dbReference type="EMBL" id="JADTXM010000015">
    <property type="protein sequence ID" value="MBH3440914.1"/>
    <property type="molecule type" value="Genomic_DNA"/>
</dbReference>
<dbReference type="Proteomes" id="UP000250443">
    <property type="component" value="Unassembled WGS sequence"/>
</dbReference>
<name>A0A2X2CIJ5_PSELU</name>
<sequence>MTNSTYVRVRTAEDIGKIALAAREQQNLRQMDMADIIGKSHVLLRSIEKGNPSVSLGTVLHLLDELGIHVYLDVPK</sequence>
<dbReference type="SUPFAM" id="SSF47413">
    <property type="entry name" value="lambda repressor-like DNA-binding domains"/>
    <property type="match status" value="1"/>
</dbReference>
<dbReference type="Proteomes" id="UP000638986">
    <property type="component" value="Unassembled WGS sequence"/>
</dbReference>
<protein>
    <submittedName>
        <fullName evidence="2">Helix-turn-helix domain-containing protein</fullName>
    </submittedName>
    <submittedName>
        <fullName evidence="3">Helix-turn-helix protein</fullName>
    </submittedName>
</protein>
<proteinExistence type="predicted"/>
<reference evidence="2 5" key="2">
    <citation type="submission" date="2020-11" db="EMBL/GenBank/DDBJ databases">
        <title>Enhanced detection system for hospital associated transmission using whole genome sequencing surveillance.</title>
        <authorList>
            <person name="Harrison L.H."/>
            <person name="Van Tyne D."/>
            <person name="Marsh J.W."/>
            <person name="Griffith M.P."/>
            <person name="Snyder D.J."/>
            <person name="Cooper V.S."/>
            <person name="Mustapha M."/>
        </authorList>
    </citation>
    <scope>NUCLEOTIDE SEQUENCE [LARGE SCALE GENOMIC DNA]</scope>
    <source>
        <strain evidence="2 5">PSB00013</strain>
    </source>
</reference>
<dbReference type="RefSeq" id="WP_112297459.1">
    <property type="nucleotide sequence ID" value="NZ_JAAMQY010000010.1"/>
</dbReference>
<dbReference type="InterPro" id="IPR001387">
    <property type="entry name" value="Cro/C1-type_HTH"/>
</dbReference>
<dbReference type="CDD" id="cd00093">
    <property type="entry name" value="HTH_XRE"/>
    <property type="match status" value="1"/>
</dbReference>
<organism evidence="3 4">
    <name type="scientific">Pseudomonas luteola</name>
    <dbReference type="NCBI Taxonomy" id="47886"/>
    <lineage>
        <taxon>Bacteria</taxon>
        <taxon>Pseudomonadati</taxon>
        <taxon>Pseudomonadota</taxon>
        <taxon>Gammaproteobacteria</taxon>
        <taxon>Pseudomonadales</taxon>
        <taxon>Pseudomonadaceae</taxon>
        <taxon>Pseudomonas</taxon>
    </lineage>
</organism>
<evidence type="ECO:0000313" key="2">
    <source>
        <dbReference type="EMBL" id="MBH3440914.1"/>
    </source>
</evidence>
<evidence type="ECO:0000313" key="4">
    <source>
        <dbReference type="Proteomes" id="UP000250443"/>
    </source>
</evidence>
<dbReference type="GO" id="GO:0003677">
    <property type="term" value="F:DNA binding"/>
    <property type="evidence" value="ECO:0007669"/>
    <property type="project" value="InterPro"/>
</dbReference>
<feature type="domain" description="HTH cro/C1-type" evidence="1">
    <location>
        <begin position="21"/>
        <end position="72"/>
    </location>
</feature>
<evidence type="ECO:0000313" key="3">
    <source>
        <dbReference type="EMBL" id="SPY99985.1"/>
    </source>
</evidence>